<dbReference type="OrthoDB" id="443775at2759"/>
<sequence length="129" mass="13261">MPSVGYCSTASTTPLASAATSAASAQDGRSGEQTPSIQERARGELLNAPGQHGLLPGGLGHFRLGTSCLQSAKGPLEALPLAQRIQEAEAAEAKLEADLVGLGWLRKSSQDQNGGGRGARIPSLDTRRV</sequence>
<protein>
    <submittedName>
        <fullName evidence="2">Uncharacterized protein</fullName>
    </submittedName>
</protein>
<keyword evidence="3" id="KW-1185">Reference proteome</keyword>
<evidence type="ECO:0000256" key="1">
    <source>
        <dbReference type="SAM" id="MobiDB-lite"/>
    </source>
</evidence>
<name>A0A812REN8_9DINO</name>
<accession>A0A812REN8</accession>
<evidence type="ECO:0000313" key="2">
    <source>
        <dbReference type="EMBL" id="CAE7433555.1"/>
    </source>
</evidence>
<dbReference type="Proteomes" id="UP000604046">
    <property type="component" value="Unassembled WGS sequence"/>
</dbReference>
<dbReference type="EMBL" id="CAJNDS010002326">
    <property type="protein sequence ID" value="CAE7433555.1"/>
    <property type="molecule type" value="Genomic_DNA"/>
</dbReference>
<feature type="region of interest" description="Disordered" evidence="1">
    <location>
        <begin position="106"/>
        <end position="129"/>
    </location>
</feature>
<feature type="compositionally biased region" description="Low complexity" evidence="1">
    <location>
        <begin position="8"/>
        <end position="25"/>
    </location>
</feature>
<evidence type="ECO:0000313" key="3">
    <source>
        <dbReference type="Proteomes" id="UP000604046"/>
    </source>
</evidence>
<reference evidence="2" key="1">
    <citation type="submission" date="2021-02" db="EMBL/GenBank/DDBJ databases">
        <authorList>
            <person name="Dougan E. K."/>
            <person name="Rhodes N."/>
            <person name="Thang M."/>
            <person name="Chan C."/>
        </authorList>
    </citation>
    <scope>NUCLEOTIDE SEQUENCE</scope>
</reference>
<gene>
    <name evidence="2" type="ORF">SNAT2548_LOCUS23540</name>
</gene>
<dbReference type="AlphaFoldDB" id="A0A812REN8"/>
<comment type="caution">
    <text evidence="2">The sequence shown here is derived from an EMBL/GenBank/DDBJ whole genome shotgun (WGS) entry which is preliminary data.</text>
</comment>
<organism evidence="2 3">
    <name type="scientific">Symbiodinium natans</name>
    <dbReference type="NCBI Taxonomy" id="878477"/>
    <lineage>
        <taxon>Eukaryota</taxon>
        <taxon>Sar</taxon>
        <taxon>Alveolata</taxon>
        <taxon>Dinophyceae</taxon>
        <taxon>Suessiales</taxon>
        <taxon>Symbiodiniaceae</taxon>
        <taxon>Symbiodinium</taxon>
    </lineage>
</organism>
<proteinExistence type="predicted"/>
<feature type="region of interest" description="Disordered" evidence="1">
    <location>
        <begin position="1"/>
        <end position="52"/>
    </location>
</feature>